<dbReference type="OrthoDB" id="202545at2759"/>
<feature type="transmembrane region" description="Helical" evidence="2">
    <location>
        <begin position="206"/>
        <end position="225"/>
    </location>
</feature>
<keyword evidence="4" id="KW-1185">Reference proteome</keyword>
<sequence>MTPSSTKICPSHSTQLSPALASSIFGLSRSSSQGTAMVYCILYTRRVLPISGEYNTSSLFAFKSHIYRLSSRNMVAGIFNIPVLGKFLRVRHQERHKRREDLRKERMGATHFLGSQVGGSSVINYSYTDFPYKLLAYDIYWFFQYGWAMPWIVWPITPSDSGELDELAFTRQNLFCIFMHVILCILQIAFIIALPLAVLFPLWIDVLALGAFFALNYLLCLLLNGPTLTYASDERYAPALPEHAHEQWIFLNGVAVGDHWMKNNLNRLAITFKRPILGIHNQTSGILFDVVECLIQRNLGYATYDVRMCYRIVKEKLYNPQYSKVVFILHSQGGIEGGLVLDWLLQELPQDLLSKLEVYTFGNAANHFNNPHRHVASQTLAQRNPAAMTLTTTTTAHVEPTGSPISPVVVSLKRNASSSGTNGTHGAGNGSARAPSLPKETSSMSSSRSSTAALDRAIGHVEHYAHSTDFVAIWGVLHFCTSKTANHSMPRFIGRLFVRASDRGGHQLCQHYLDGMFPLEKDAETNEFIGAADQNEFMDSEIQVGREGDAGLNAREAFAVSYMGRDFSNEVGFHGEHIQGRLRKRTVRVKDLSRLWQYRNGGSPSEAPPLLYSENGIIRNATL</sequence>
<dbReference type="PANTHER" id="PTHR42044">
    <property type="entry name" value="DUF676 DOMAIN-CONTAINING PROTEIN-RELATED"/>
    <property type="match status" value="1"/>
</dbReference>
<evidence type="ECO:0000256" key="2">
    <source>
        <dbReference type="SAM" id="Phobius"/>
    </source>
</evidence>
<dbReference type="AlphaFoldDB" id="A0A484FU62"/>
<reference evidence="4" key="1">
    <citation type="journal article" date="2013" name="New Phytol.">
        <title>Comparative genomic and transcriptomic analyses reveal the hemibiotrophic stage shift of Colletotrichum fungi.</title>
        <authorList>
            <person name="Gan P."/>
            <person name="Ikeda K."/>
            <person name="Irieda H."/>
            <person name="Narusaka M."/>
            <person name="O'Connell R.J."/>
            <person name="Narusaka Y."/>
            <person name="Takano Y."/>
            <person name="Kubo Y."/>
            <person name="Shirasu K."/>
        </authorList>
    </citation>
    <scope>NUCLEOTIDE SEQUENCE [LARGE SCALE GENOMIC DNA]</scope>
    <source>
        <strain evidence="4">104-T / ATCC 96160 / CBS 514.97 / LARS 414 / MAFF 240422</strain>
    </source>
</reference>
<reference evidence="4" key="2">
    <citation type="journal article" date="2019" name="Mol. Plant Microbe Interact.">
        <title>Genome sequence resources for four phytopathogenic fungi from the Colletotrichum orbiculare species complex.</title>
        <authorList>
            <person name="Gan P."/>
            <person name="Tsushima A."/>
            <person name="Narusaka M."/>
            <person name="Narusaka Y."/>
            <person name="Takano Y."/>
            <person name="Kubo Y."/>
            <person name="Shirasu K."/>
        </authorList>
    </citation>
    <scope>GENOME REANNOTATION</scope>
    <source>
        <strain evidence="4">104-T / ATCC 96160 / CBS 514.97 / LARS 414 / MAFF 240422</strain>
    </source>
</reference>
<keyword evidence="2" id="KW-0812">Transmembrane</keyword>
<keyword evidence="2" id="KW-0472">Membrane</keyword>
<evidence type="ECO:0000313" key="3">
    <source>
        <dbReference type="EMBL" id="TDZ21680.1"/>
    </source>
</evidence>
<gene>
    <name evidence="3" type="ORF">Cob_v005408</name>
</gene>
<accession>A0A484FU62</accession>
<feature type="transmembrane region" description="Helical" evidence="2">
    <location>
        <begin position="177"/>
        <end position="200"/>
    </location>
</feature>
<comment type="caution">
    <text evidence="3">The sequence shown here is derived from an EMBL/GenBank/DDBJ whole genome shotgun (WGS) entry which is preliminary data.</text>
</comment>
<dbReference type="PANTHER" id="PTHR42044:SF1">
    <property type="entry name" value="DUF676 DOMAIN-CONTAINING PROTEIN"/>
    <property type="match status" value="1"/>
</dbReference>
<organism evidence="3 4">
    <name type="scientific">Colletotrichum orbiculare (strain 104-T / ATCC 96160 / CBS 514.97 / LARS 414 / MAFF 240422)</name>
    <name type="common">Cucumber anthracnose fungus</name>
    <name type="synonym">Colletotrichum lagenarium</name>
    <dbReference type="NCBI Taxonomy" id="1213857"/>
    <lineage>
        <taxon>Eukaryota</taxon>
        <taxon>Fungi</taxon>
        <taxon>Dikarya</taxon>
        <taxon>Ascomycota</taxon>
        <taxon>Pezizomycotina</taxon>
        <taxon>Sordariomycetes</taxon>
        <taxon>Hypocreomycetidae</taxon>
        <taxon>Glomerellales</taxon>
        <taxon>Glomerellaceae</taxon>
        <taxon>Colletotrichum</taxon>
        <taxon>Colletotrichum orbiculare species complex</taxon>
    </lineage>
</organism>
<keyword evidence="2" id="KW-1133">Transmembrane helix</keyword>
<proteinExistence type="predicted"/>
<dbReference type="EMBL" id="AMCV02000013">
    <property type="protein sequence ID" value="TDZ21680.1"/>
    <property type="molecule type" value="Genomic_DNA"/>
</dbReference>
<feature type="transmembrane region" description="Helical" evidence="2">
    <location>
        <begin position="139"/>
        <end position="156"/>
    </location>
</feature>
<dbReference type="STRING" id="1213857.A0A484FU62"/>
<protein>
    <submittedName>
        <fullName evidence="3">Uncharacterized protein</fullName>
    </submittedName>
</protein>
<name>A0A484FU62_COLOR</name>
<feature type="region of interest" description="Disordered" evidence="1">
    <location>
        <begin position="415"/>
        <end position="450"/>
    </location>
</feature>
<dbReference type="Proteomes" id="UP000014480">
    <property type="component" value="Unassembled WGS sequence"/>
</dbReference>
<evidence type="ECO:0000256" key="1">
    <source>
        <dbReference type="SAM" id="MobiDB-lite"/>
    </source>
</evidence>
<evidence type="ECO:0000313" key="4">
    <source>
        <dbReference type="Proteomes" id="UP000014480"/>
    </source>
</evidence>